<accession>A0A6S8SSS5</accession>
<evidence type="ECO:0000256" key="6">
    <source>
        <dbReference type="SAM" id="MobiDB-lite"/>
    </source>
</evidence>
<reference evidence="8" key="1">
    <citation type="submission" date="2021-01" db="EMBL/GenBank/DDBJ databases">
        <authorList>
            <person name="Corre E."/>
            <person name="Pelletier E."/>
            <person name="Niang G."/>
            <person name="Scheremetjew M."/>
            <person name="Finn R."/>
            <person name="Kale V."/>
            <person name="Holt S."/>
            <person name="Cochrane G."/>
            <person name="Meng A."/>
            <person name="Brown T."/>
            <person name="Cohen L."/>
        </authorList>
    </citation>
    <scope>NUCLEOTIDE SEQUENCE</scope>
    <source>
        <strain evidence="8">GSO104</strain>
    </source>
</reference>
<dbReference type="PANTHER" id="PTHR12228">
    <property type="entry name" value="TRANSCRIPTION INITIATION FACTOR TFIID 55 KD SUBUNIT-RELATED"/>
    <property type="match status" value="1"/>
</dbReference>
<dbReference type="CDD" id="cd08047">
    <property type="entry name" value="TAF7"/>
    <property type="match status" value="1"/>
</dbReference>
<gene>
    <name evidence="8" type="ORF">DBRI00130_LOCUS34454</name>
    <name evidence="9" type="ORF">DBRI00130_LOCUS34455</name>
</gene>
<protein>
    <recommendedName>
        <fullName evidence="7">TAFII55 protein conserved region domain-containing protein</fullName>
    </recommendedName>
</protein>
<evidence type="ECO:0000313" key="9">
    <source>
        <dbReference type="EMBL" id="CAE4644229.1"/>
    </source>
</evidence>
<dbReference type="PANTHER" id="PTHR12228:SF0">
    <property type="entry name" value="TATA-BOX BINDING PROTEIN ASSOCIATED FACTOR 7"/>
    <property type="match status" value="1"/>
</dbReference>
<dbReference type="EMBL" id="HBNS01044466">
    <property type="protein sequence ID" value="CAE4644227.1"/>
    <property type="molecule type" value="Transcribed_RNA"/>
</dbReference>
<name>A0A6S8SSS5_9STRA</name>
<dbReference type="GO" id="GO:0005669">
    <property type="term" value="C:transcription factor TFIID complex"/>
    <property type="evidence" value="ECO:0007669"/>
    <property type="project" value="InterPro"/>
</dbReference>
<feature type="compositionally biased region" description="Basic residues" evidence="6">
    <location>
        <begin position="358"/>
        <end position="371"/>
    </location>
</feature>
<evidence type="ECO:0000256" key="1">
    <source>
        <dbReference type="ARBA" id="ARBA00004123"/>
    </source>
</evidence>
<dbReference type="Pfam" id="PF04658">
    <property type="entry name" value="TAFII55_N"/>
    <property type="match status" value="1"/>
</dbReference>
<dbReference type="GO" id="GO:0016251">
    <property type="term" value="F:RNA polymerase II general transcription initiation factor activity"/>
    <property type="evidence" value="ECO:0007669"/>
    <property type="project" value="TreeGrafter"/>
</dbReference>
<evidence type="ECO:0000256" key="4">
    <source>
        <dbReference type="ARBA" id="ARBA00023163"/>
    </source>
</evidence>
<evidence type="ECO:0000256" key="5">
    <source>
        <dbReference type="ARBA" id="ARBA00023242"/>
    </source>
</evidence>
<organism evidence="8">
    <name type="scientific">Ditylum brightwellii</name>
    <dbReference type="NCBI Taxonomy" id="49249"/>
    <lineage>
        <taxon>Eukaryota</taxon>
        <taxon>Sar</taxon>
        <taxon>Stramenopiles</taxon>
        <taxon>Ochrophyta</taxon>
        <taxon>Bacillariophyta</taxon>
        <taxon>Mediophyceae</taxon>
        <taxon>Lithodesmiophycidae</taxon>
        <taxon>Lithodesmiales</taxon>
        <taxon>Lithodesmiaceae</taxon>
        <taxon>Ditylum</taxon>
    </lineage>
</organism>
<evidence type="ECO:0000313" key="8">
    <source>
        <dbReference type="EMBL" id="CAE4644227.1"/>
    </source>
</evidence>
<evidence type="ECO:0000256" key="3">
    <source>
        <dbReference type="ARBA" id="ARBA00023015"/>
    </source>
</evidence>
<feature type="domain" description="TAFII55 protein conserved region" evidence="7">
    <location>
        <begin position="8"/>
        <end position="215"/>
    </location>
</feature>
<sequence>MGDRNQVRDRTLILRVLDPSLQTALRDKMAAAQKAVSQRAADAAAALRLQQQQNPSLAIVPHYASSQGGSNSSSSKEGTIVDLDGVSCEPTEDGSTLWHFHCDGATYPARLSNLPNPIELHKTYDHNMYYKSCDVGQILIVYEDQTAMDEAESTPGFKTEGFPSFYHSGVTPPMKRVVERRFAEREHKNVPPPKDEVTEVERELGVLIDMISRDTKPSKSKKATPSKISIGTASGHDRVLEEVVEEVVEYEPWMDDNGRQPYGVEFDEKDPMCMKHPEVWLDPADAKKAIAECTGVTPGGSDYPTGSEKGLGSTSSGGNSKKKDKEKKKKPSSSDGGRPSSPVPPGSSKKDSTSKKESTKKKSSKSKKVKKEGRNSPTNDGPSQKKGIASKKSRGEDVDLITQAATQLARSDNIEEDLLVEDDFFDFGEDDFQF</sequence>
<dbReference type="InterPro" id="IPR006751">
    <property type="entry name" value="TAFII55_prot_cons_reg"/>
</dbReference>
<dbReference type="InterPro" id="IPR037817">
    <property type="entry name" value="TAF7"/>
</dbReference>
<comment type="subcellular location">
    <subcellularLocation>
        <location evidence="1">Nucleus</location>
    </subcellularLocation>
</comment>
<dbReference type="SMART" id="SM01370">
    <property type="entry name" value="TAFII55_N"/>
    <property type="match status" value="1"/>
</dbReference>
<dbReference type="AlphaFoldDB" id="A0A6S8SSS5"/>
<keyword evidence="3" id="KW-0805">Transcription regulation</keyword>
<proteinExistence type="inferred from homology"/>
<feature type="compositionally biased region" description="Low complexity" evidence="6">
    <location>
        <begin position="310"/>
        <end position="319"/>
    </location>
</feature>
<feature type="compositionally biased region" description="Basic and acidic residues" evidence="6">
    <location>
        <begin position="348"/>
        <end position="357"/>
    </location>
</feature>
<feature type="compositionally biased region" description="Basic residues" evidence="6">
    <location>
        <begin position="320"/>
        <end position="331"/>
    </location>
</feature>
<dbReference type="GO" id="GO:0051123">
    <property type="term" value="P:RNA polymerase II preinitiation complex assembly"/>
    <property type="evidence" value="ECO:0007669"/>
    <property type="project" value="TreeGrafter"/>
</dbReference>
<keyword evidence="5" id="KW-0539">Nucleus</keyword>
<evidence type="ECO:0000259" key="7">
    <source>
        <dbReference type="SMART" id="SM01370"/>
    </source>
</evidence>
<keyword evidence="4" id="KW-0804">Transcription</keyword>
<dbReference type="EMBL" id="HBNS01044467">
    <property type="protein sequence ID" value="CAE4644229.1"/>
    <property type="molecule type" value="Transcribed_RNA"/>
</dbReference>
<feature type="region of interest" description="Disordered" evidence="6">
    <location>
        <begin position="214"/>
        <end position="233"/>
    </location>
</feature>
<evidence type="ECO:0000256" key="2">
    <source>
        <dbReference type="ARBA" id="ARBA00009368"/>
    </source>
</evidence>
<feature type="region of interest" description="Disordered" evidence="6">
    <location>
        <begin position="292"/>
        <end position="398"/>
    </location>
</feature>
<comment type="similarity">
    <text evidence="2">Belongs to the TAF7 family.</text>
</comment>